<comment type="subcellular location">
    <subcellularLocation>
        <location evidence="1 12">Cell membrane</location>
        <topology evidence="1 12">Multi-pass membrane protein</topology>
    </subcellularLocation>
</comment>
<keyword evidence="14" id="KW-1185">Reference proteome</keyword>
<evidence type="ECO:0000313" key="13">
    <source>
        <dbReference type="EMBL" id="KAA0970857.1"/>
    </source>
</evidence>
<keyword evidence="12" id="KW-0813">Transport</keyword>
<dbReference type="GO" id="GO:0062054">
    <property type="term" value="F:fluoride channel activity"/>
    <property type="evidence" value="ECO:0007669"/>
    <property type="project" value="UniProtKB-UniRule"/>
</dbReference>
<dbReference type="InterPro" id="IPR003691">
    <property type="entry name" value="FluC"/>
</dbReference>
<comment type="caution">
    <text evidence="13">The sequence shown here is derived from an EMBL/GenBank/DDBJ whole genome shotgun (WGS) entry which is preliminary data.</text>
</comment>
<keyword evidence="3" id="KW-0997">Cell inner membrane</keyword>
<evidence type="ECO:0000256" key="9">
    <source>
        <dbReference type="ARBA" id="ARBA00023303"/>
    </source>
</evidence>
<feature type="binding site" evidence="12">
    <location>
        <position position="78"/>
    </location>
    <ligand>
        <name>Na(+)</name>
        <dbReference type="ChEBI" id="CHEBI:29101"/>
        <note>structural</note>
    </ligand>
</feature>
<keyword evidence="12" id="KW-0479">Metal-binding</keyword>
<keyword evidence="8 12" id="KW-0472">Membrane</keyword>
<dbReference type="NCBIfam" id="NF010791">
    <property type="entry name" value="PRK14195.1"/>
    <property type="match status" value="1"/>
</dbReference>
<organism evidence="13 14">
    <name type="scientific">Aureimonas fodinaquatilis</name>
    <dbReference type="NCBI Taxonomy" id="2565783"/>
    <lineage>
        <taxon>Bacteria</taxon>
        <taxon>Pseudomonadati</taxon>
        <taxon>Pseudomonadota</taxon>
        <taxon>Alphaproteobacteria</taxon>
        <taxon>Hyphomicrobiales</taxon>
        <taxon>Aurantimonadaceae</taxon>
        <taxon>Aureimonas</taxon>
    </lineage>
</organism>
<dbReference type="GO" id="GO:0140114">
    <property type="term" value="P:cellular detoxification of fluoride"/>
    <property type="evidence" value="ECO:0007669"/>
    <property type="project" value="UniProtKB-UniRule"/>
</dbReference>
<dbReference type="AlphaFoldDB" id="A0A5B0DVK0"/>
<feature type="binding site" evidence="12">
    <location>
        <position position="75"/>
    </location>
    <ligand>
        <name>Na(+)</name>
        <dbReference type="ChEBI" id="CHEBI:29101"/>
        <note>structural</note>
    </ligand>
</feature>
<evidence type="ECO:0000256" key="2">
    <source>
        <dbReference type="ARBA" id="ARBA00022475"/>
    </source>
</evidence>
<comment type="function">
    <text evidence="12">Fluoride-specific ion channel. Important for reducing fluoride concentration in the cell, thus reducing its toxicity.</text>
</comment>
<dbReference type="Pfam" id="PF02537">
    <property type="entry name" value="CRCB"/>
    <property type="match status" value="1"/>
</dbReference>
<reference evidence="13 14" key="1">
    <citation type="submission" date="2019-08" db="EMBL/GenBank/DDBJ databases">
        <title>Aureimonas fodiniaquatilis sp. nov., isolated from a coal mine wastewater.</title>
        <authorList>
            <person name="Kim W."/>
        </authorList>
    </citation>
    <scope>NUCLEOTIDE SEQUENCE [LARGE SCALE GENOMIC DNA]</scope>
    <source>
        <strain evidence="13 14">CAU 1482</strain>
    </source>
</reference>
<keyword evidence="7 12" id="KW-0406">Ion transport</keyword>
<dbReference type="HAMAP" id="MF_00454">
    <property type="entry name" value="FluC"/>
    <property type="match status" value="1"/>
</dbReference>
<evidence type="ECO:0000256" key="3">
    <source>
        <dbReference type="ARBA" id="ARBA00022519"/>
    </source>
</evidence>
<comment type="similarity">
    <text evidence="10 12">Belongs to the fluoride channel Fluc/FEX (TC 1.A.43) family.</text>
</comment>
<evidence type="ECO:0000256" key="8">
    <source>
        <dbReference type="ARBA" id="ARBA00023136"/>
    </source>
</evidence>
<sequence>MLNIILVAVGGAAGSVLRYGVGVLAGRWLGFGFPFGTLFVNVTGSFLMGVLVEVLARRAGVSNELRLLLATGLLGGYTTFSSFSLDVAFLWERGQAAAALLYISCTLIAGLLSMAAGIWLVRSLA</sequence>
<feature type="transmembrane region" description="Helical" evidence="12">
    <location>
        <begin position="97"/>
        <end position="121"/>
    </location>
</feature>
<keyword evidence="6 12" id="KW-0915">Sodium</keyword>
<evidence type="ECO:0000256" key="6">
    <source>
        <dbReference type="ARBA" id="ARBA00023053"/>
    </source>
</evidence>
<dbReference type="Proteomes" id="UP000324738">
    <property type="component" value="Unassembled WGS sequence"/>
</dbReference>
<keyword evidence="9 12" id="KW-0407">Ion channel</keyword>
<keyword evidence="2 12" id="KW-1003">Cell membrane</keyword>
<evidence type="ECO:0000256" key="11">
    <source>
        <dbReference type="ARBA" id="ARBA00035585"/>
    </source>
</evidence>
<evidence type="ECO:0000256" key="10">
    <source>
        <dbReference type="ARBA" id="ARBA00035120"/>
    </source>
</evidence>
<evidence type="ECO:0000256" key="12">
    <source>
        <dbReference type="HAMAP-Rule" id="MF_00454"/>
    </source>
</evidence>
<feature type="transmembrane region" description="Helical" evidence="12">
    <location>
        <begin position="67"/>
        <end position="91"/>
    </location>
</feature>
<dbReference type="GO" id="GO:0046872">
    <property type="term" value="F:metal ion binding"/>
    <property type="evidence" value="ECO:0007669"/>
    <property type="project" value="UniProtKB-KW"/>
</dbReference>
<dbReference type="EMBL" id="VTWH01000002">
    <property type="protein sequence ID" value="KAA0970857.1"/>
    <property type="molecule type" value="Genomic_DNA"/>
</dbReference>
<dbReference type="NCBIfam" id="TIGR00494">
    <property type="entry name" value="crcB"/>
    <property type="match status" value="1"/>
</dbReference>
<evidence type="ECO:0000256" key="5">
    <source>
        <dbReference type="ARBA" id="ARBA00022989"/>
    </source>
</evidence>
<name>A0A5B0DVK0_9HYPH</name>
<dbReference type="PANTHER" id="PTHR28259">
    <property type="entry name" value="FLUORIDE EXPORT PROTEIN 1-RELATED"/>
    <property type="match status" value="1"/>
</dbReference>
<keyword evidence="4 12" id="KW-0812">Transmembrane</keyword>
<evidence type="ECO:0000256" key="4">
    <source>
        <dbReference type="ARBA" id="ARBA00022692"/>
    </source>
</evidence>
<dbReference type="OrthoDB" id="9806299at2"/>
<evidence type="ECO:0000313" key="14">
    <source>
        <dbReference type="Proteomes" id="UP000324738"/>
    </source>
</evidence>
<dbReference type="PANTHER" id="PTHR28259:SF1">
    <property type="entry name" value="FLUORIDE EXPORT PROTEIN 1-RELATED"/>
    <property type="match status" value="1"/>
</dbReference>
<gene>
    <name evidence="12 13" type="primary">crcB</name>
    <name evidence="12" type="synonym">fluC</name>
    <name evidence="13" type="ORF">FPY71_10315</name>
</gene>
<dbReference type="RefSeq" id="WP_149300170.1">
    <property type="nucleotide sequence ID" value="NZ_VTWH01000002.1"/>
</dbReference>
<proteinExistence type="inferred from homology"/>
<evidence type="ECO:0000256" key="7">
    <source>
        <dbReference type="ARBA" id="ARBA00023065"/>
    </source>
</evidence>
<comment type="activity regulation">
    <text evidence="12">Na(+) is not transported, but it plays an essential structural role and its presence is essential for fluoride channel function.</text>
</comment>
<keyword evidence="5 12" id="KW-1133">Transmembrane helix</keyword>
<comment type="catalytic activity">
    <reaction evidence="11">
        <text>fluoride(in) = fluoride(out)</text>
        <dbReference type="Rhea" id="RHEA:76159"/>
        <dbReference type="ChEBI" id="CHEBI:17051"/>
    </reaction>
    <physiologicalReaction direction="left-to-right" evidence="11">
        <dbReference type="Rhea" id="RHEA:76160"/>
    </physiologicalReaction>
</comment>
<feature type="transmembrane region" description="Helical" evidence="12">
    <location>
        <begin position="28"/>
        <end position="55"/>
    </location>
</feature>
<evidence type="ECO:0000256" key="1">
    <source>
        <dbReference type="ARBA" id="ARBA00004651"/>
    </source>
</evidence>
<accession>A0A5B0DVK0</accession>
<protein>
    <recommendedName>
        <fullName evidence="12">Fluoride-specific ion channel FluC</fullName>
    </recommendedName>
</protein>
<dbReference type="GO" id="GO:0005886">
    <property type="term" value="C:plasma membrane"/>
    <property type="evidence" value="ECO:0007669"/>
    <property type="project" value="UniProtKB-SubCell"/>
</dbReference>